<evidence type="ECO:0000256" key="2">
    <source>
        <dbReference type="ARBA" id="ARBA00012483"/>
    </source>
</evidence>
<evidence type="ECO:0000259" key="9">
    <source>
        <dbReference type="PROSITE" id="PS50089"/>
    </source>
</evidence>
<reference evidence="10" key="1">
    <citation type="journal article" date="2018" name="DNA Res.">
        <title>Multiple hybrid de novo genome assembly of finger millet, an orphan allotetraploid crop.</title>
        <authorList>
            <person name="Hatakeyama M."/>
            <person name="Aluri S."/>
            <person name="Balachadran M.T."/>
            <person name="Sivarajan S.R."/>
            <person name="Patrignani A."/>
            <person name="Gruter S."/>
            <person name="Poveda L."/>
            <person name="Shimizu-Inatsugi R."/>
            <person name="Baeten J."/>
            <person name="Francoijs K.J."/>
            <person name="Nataraja K.N."/>
            <person name="Reddy Y.A.N."/>
            <person name="Phadnis S."/>
            <person name="Ravikumar R.L."/>
            <person name="Schlapbach R."/>
            <person name="Sreeman S.M."/>
            <person name="Shimizu K.K."/>
        </authorList>
    </citation>
    <scope>NUCLEOTIDE SEQUENCE</scope>
</reference>
<evidence type="ECO:0000313" key="10">
    <source>
        <dbReference type="EMBL" id="GJM99218.1"/>
    </source>
</evidence>
<sequence>MARHQTKCPWIIELLEAVLIFAAGIAVATLAAATASQRNAGSVAALLGALPAVVLLGIGFRLGLTALRNRTAGDDNEEEETVQVIPPRNQPRGSVRLPAIALAQLKQSRVGGVYSGGGGQEECAICLAKVGDDGLATRQLPACGHAFHEHCIEQWLRVHPTCPICRCNARLGPPPEVIVLRMNNT</sequence>
<feature type="transmembrane region" description="Helical" evidence="8">
    <location>
        <begin position="12"/>
        <end position="34"/>
    </location>
</feature>
<dbReference type="PANTHER" id="PTHR14155:SF522">
    <property type="entry name" value="OS06G0537600 PROTEIN"/>
    <property type="match status" value="1"/>
</dbReference>
<keyword evidence="8" id="KW-0472">Membrane</keyword>
<dbReference type="Pfam" id="PF13639">
    <property type="entry name" value="zf-RING_2"/>
    <property type="match status" value="1"/>
</dbReference>
<gene>
    <name evidence="10" type="primary">ga16300</name>
    <name evidence="10" type="ORF">PR202_ga16300</name>
</gene>
<proteinExistence type="inferred from homology"/>
<keyword evidence="5" id="KW-0862">Zinc</keyword>
<dbReference type="EC" id="2.3.2.27" evidence="2"/>
<dbReference type="InterPro" id="IPR053238">
    <property type="entry name" value="RING-H2_zinc_finger"/>
</dbReference>
<evidence type="ECO:0000256" key="6">
    <source>
        <dbReference type="ARBA" id="ARBA00024209"/>
    </source>
</evidence>
<dbReference type="InterPro" id="IPR001841">
    <property type="entry name" value="Znf_RING"/>
</dbReference>
<dbReference type="GO" id="GO:0061630">
    <property type="term" value="F:ubiquitin protein ligase activity"/>
    <property type="evidence" value="ECO:0007669"/>
    <property type="project" value="UniProtKB-EC"/>
</dbReference>
<evidence type="ECO:0000256" key="8">
    <source>
        <dbReference type="SAM" id="Phobius"/>
    </source>
</evidence>
<dbReference type="Gene3D" id="3.30.40.10">
    <property type="entry name" value="Zinc/RING finger domain, C3HC4 (zinc finger)"/>
    <property type="match status" value="1"/>
</dbReference>
<reference evidence="10" key="2">
    <citation type="submission" date="2021-12" db="EMBL/GenBank/DDBJ databases">
        <title>Resequencing data analysis of finger millet.</title>
        <authorList>
            <person name="Hatakeyama M."/>
            <person name="Aluri S."/>
            <person name="Balachadran M.T."/>
            <person name="Sivarajan S.R."/>
            <person name="Poveda L."/>
            <person name="Shimizu-Inatsugi R."/>
            <person name="Schlapbach R."/>
            <person name="Sreeman S.M."/>
            <person name="Shimizu K.K."/>
        </authorList>
    </citation>
    <scope>NUCLEOTIDE SEQUENCE</scope>
</reference>
<comment type="caution">
    <text evidence="10">The sequence shown here is derived from an EMBL/GenBank/DDBJ whole genome shotgun (WGS) entry which is preliminary data.</text>
</comment>
<dbReference type="SUPFAM" id="SSF57850">
    <property type="entry name" value="RING/U-box"/>
    <property type="match status" value="1"/>
</dbReference>
<evidence type="ECO:0000256" key="5">
    <source>
        <dbReference type="ARBA" id="ARBA00022833"/>
    </source>
</evidence>
<keyword evidence="4 7" id="KW-0863">Zinc-finger</keyword>
<dbReference type="AlphaFoldDB" id="A0AAV5CL57"/>
<organism evidence="10 11">
    <name type="scientific">Eleusine coracana subsp. coracana</name>
    <dbReference type="NCBI Taxonomy" id="191504"/>
    <lineage>
        <taxon>Eukaryota</taxon>
        <taxon>Viridiplantae</taxon>
        <taxon>Streptophyta</taxon>
        <taxon>Embryophyta</taxon>
        <taxon>Tracheophyta</taxon>
        <taxon>Spermatophyta</taxon>
        <taxon>Magnoliopsida</taxon>
        <taxon>Liliopsida</taxon>
        <taxon>Poales</taxon>
        <taxon>Poaceae</taxon>
        <taxon>PACMAD clade</taxon>
        <taxon>Chloridoideae</taxon>
        <taxon>Cynodonteae</taxon>
        <taxon>Eleusininae</taxon>
        <taxon>Eleusine</taxon>
    </lineage>
</organism>
<dbReference type="PANTHER" id="PTHR14155">
    <property type="entry name" value="RING FINGER DOMAIN-CONTAINING"/>
    <property type="match status" value="1"/>
</dbReference>
<evidence type="ECO:0000256" key="3">
    <source>
        <dbReference type="ARBA" id="ARBA00022723"/>
    </source>
</evidence>
<evidence type="ECO:0000256" key="4">
    <source>
        <dbReference type="ARBA" id="ARBA00022771"/>
    </source>
</evidence>
<accession>A0AAV5CL57</accession>
<dbReference type="EMBL" id="BQKI01000007">
    <property type="protein sequence ID" value="GJM99218.1"/>
    <property type="molecule type" value="Genomic_DNA"/>
</dbReference>
<dbReference type="SMART" id="SM00184">
    <property type="entry name" value="RING"/>
    <property type="match status" value="1"/>
</dbReference>
<keyword evidence="8" id="KW-0812">Transmembrane</keyword>
<evidence type="ECO:0000313" key="11">
    <source>
        <dbReference type="Proteomes" id="UP001054889"/>
    </source>
</evidence>
<keyword evidence="8" id="KW-1133">Transmembrane helix</keyword>
<feature type="transmembrane region" description="Helical" evidence="8">
    <location>
        <begin position="40"/>
        <end position="60"/>
    </location>
</feature>
<evidence type="ECO:0000256" key="1">
    <source>
        <dbReference type="ARBA" id="ARBA00000900"/>
    </source>
</evidence>
<feature type="domain" description="RING-type" evidence="9">
    <location>
        <begin position="123"/>
        <end position="166"/>
    </location>
</feature>
<protein>
    <recommendedName>
        <fullName evidence="2">RING-type E3 ubiquitin transferase</fullName>
        <ecNumber evidence="2">2.3.2.27</ecNumber>
    </recommendedName>
</protein>
<dbReference type="InterPro" id="IPR013083">
    <property type="entry name" value="Znf_RING/FYVE/PHD"/>
</dbReference>
<dbReference type="GO" id="GO:0008270">
    <property type="term" value="F:zinc ion binding"/>
    <property type="evidence" value="ECO:0007669"/>
    <property type="project" value="UniProtKB-KW"/>
</dbReference>
<dbReference type="PROSITE" id="PS50089">
    <property type="entry name" value="ZF_RING_2"/>
    <property type="match status" value="1"/>
</dbReference>
<comment type="similarity">
    <text evidence="6">Belongs to the RING-type zinc finger family. ATL subfamily.</text>
</comment>
<evidence type="ECO:0000256" key="7">
    <source>
        <dbReference type="PROSITE-ProRule" id="PRU00175"/>
    </source>
</evidence>
<comment type="catalytic activity">
    <reaction evidence="1">
        <text>S-ubiquitinyl-[E2 ubiquitin-conjugating enzyme]-L-cysteine + [acceptor protein]-L-lysine = [E2 ubiquitin-conjugating enzyme]-L-cysteine + N(6)-ubiquitinyl-[acceptor protein]-L-lysine.</text>
        <dbReference type="EC" id="2.3.2.27"/>
    </reaction>
</comment>
<name>A0AAV5CL57_ELECO</name>
<dbReference type="Proteomes" id="UP001054889">
    <property type="component" value="Unassembled WGS sequence"/>
</dbReference>
<keyword evidence="11" id="KW-1185">Reference proteome</keyword>
<keyword evidence="3" id="KW-0479">Metal-binding</keyword>